<dbReference type="PANTHER" id="PTHR34817">
    <property type="entry name" value="NUCLEOTIDYLTRANSFERASE"/>
    <property type="match status" value="1"/>
</dbReference>
<keyword evidence="2" id="KW-1185">Reference proteome</keyword>
<dbReference type="Pfam" id="PF10127">
    <property type="entry name" value="RlaP"/>
    <property type="match status" value="1"/>
</dbReference>
<protein>
    <submittedName>
        <fullName evidence="1">Nucleotidyltransferase domain-containing protein</fullName>
    </submittedName>
</protein>
<dbReference type="RefSeq" id="WP_220251264.1">
    <property type="nucleotide sequence ID" value="NZ_JAICCF010000003.1"/>
</dbReference>
<proteinExistence type="predicted"/>
<sequence length="251" mass="29188">MNDVIEARLQTLEQDKNVNILYACESGSRAWGFASPDSDYDVRFIYAQPVSEYLSINDRKDVIELPVNEVLDISGWDIRKVLQLYLKSNPPLYEWLQSSIVYKEQSGLRAELLQFSSKYFSGRAGCHHYISMAWNTFEHELQGEQVRIKKYFYALRPALAAQWIIQRKTMPPITFDELRTIITDHTWHTIVDELLEQKKVSDEKTLIAPLPVLQQWIAETIALCKEQAAYIAPLQNNADELNQLFRKYIAL</sequence>
<dbReference type="EMBL" id="JAICCF010000003">
    <property type="protein sequence ID" value="MBW8685937.1"/>
    <property type="molecule type" value="Genomic_DNA"/>
</dbReference>
<dbReference type="InterPro" id="IPR018775">
    <property type="entry name" value="RlaP"/>
</dbReference>
<organism evidence="1 2">
    <name type="scientific">Chitinophaga rhizophila</name>
    <dbReference type="NCBI Taxonomy" id="2866212"/>
    <lineage>
        <taxon>Bacteria</taxon>
        <taxon>Pseudomonadati</taxon>
        <taxon>Bacteroidota</taxon>
        <taxon>Chitinophagia</taxon>
        <taxon>Chitinophagales</taxon>
        <taxon>Chitinophagaceae</taxon>
        <taxon>Chitinophaga</taxon>
    </lineage>
</organism>
<gene>
    <name evidence="1" type="ORF">K1Y79_16465</name>
</gene>
<reference evidence="1 2" key="1">
    <citation type="submission" date="2021-08" db="EMBL/GenBank/DDBJ databases">
        <title>The genome sequence of Chitinophaga sp. B61.</title>
        <authorList>
            <person name="Zhang X."/>
        </authorList>
    </citation>
    <scope>NUCLEOTIDE SEQUENCE [LARGE SCALE GENOMIC DNA]</scope>
    <source>
        <strain evidence="1 2">B61</strain>
    </source>
</reference>
<evidence type="ECO:0000313" key="2">
    <source>
        <dbReference type="Proteomes" id="UP000812961"/>
    </source>
</evidence>
<comment type="caution">
    <text evidence="1">The sequence shown here is derived from an EMBL/GenBank/DDBJ whole genome shotgun (WGS) entry which is preliminary data.</text>
</comment>
<dbReference type="PANTHER" id="PTHR34817:SF2">
    <property type="entry name" value="NUCLEOTIDYLTRANSFERASE"/>
    <property type="match status" value="1"/>
</dbReference>
<name>A0ABS7GH19_9BACT</name>
<dbReference type="Proteomes" id="UP000812961">
    <property type="component" value="Unassembled WGS sequence"/>
</dbReference>
<accession>A0ABS7GH19</accession>
<evidence type="ECO:0000313" key="1">
    <source>
        <dbReference type="EMBL" id="MBW8685937.1"/>
    </source>
</evidence>